<keyword evidence="1" id="KW-0175">Coiled coil</keyword>
<name>A0A0F9U7S5_9ZZZZ</name>
<protein>
    <submittedName>
        <fullName evidence="2">Uncharacterized protein</fullName>
    </submittedName>
</protein>
<sequence length="63" mass="7193">MSKLSEFRAAERQLADQLAQLENLKQDAGLKEEIAFNDELKALIKEYGFSAKQVLQIIESQPR</sequence>
<organism evidence="2">
    <name type="scientific">marine sediment metagenome</name>
    <dbReference type="NCBI Taxonomy" id="412755"/>
    <lineage>
        <taxon>unclassified sequences</taxon>
        <taxon>metagenomes</taxon>
        <taxon>ecological metagenomes</taxon>
    </lineage>
</organism>
<dbReference type="EMBL" id="LAZR01000186">
    <property type="protein sequence ID" value="KKN83377.1"/>
    <property type="molecule type" value="Genomic_DNA"/>
</dbReference>
<evidence type="ECO:0000313" key="2">
    <source>
        <dbReference type="EMBL" id="KKN83377.1"/>
    </source>
</evidence>
<accession>A0A0F9U7S5</accession>
<comment type="caution">
    <text evidence="2">The sequence shown here is derived from an EMBL/GenBank/DDBJ whole genome shotgun (WGS) entry which is preliminary data.</text>
</comment>
<evidence type="ECO:0000256" key="1">
    <source>
        <dbReference type="SAM" id="Coils"/>
    </source>
</evidence>
<feature type="coiled-coil region" evidence="1">
    <location>
        <begin position="4"/>
        <end position="31"/>
    </location>
</feature>
<dbReference type="AlphaFoldDB" id="A0A0F9U7S5"/>
<reference evidence="2" key="1">
    <citation type="journal article" date="2015" name="Nature">
        <title>Complex archaea that bridge the gap between prokaryotes and eukaryotes.</title>
        <authorList>
            <person name="Spang A."/>
            <person name="Saw J.H."/>
            <person name="Jorgensen S.L."/>
            <person name="Zaremba-Niedzwiedzka K."/>
            <person name="Martijn J."/>
            <person name="Lind A.E."/>
            <person name="van Eijk R."/>
            <person name="Schleper C."/>
            <person name="Guy L."/>
            <person name="Ettema T.J."/>
        </authorList>
    </citation>
    <scope>NUCLEOTIDE SEQUENCE</scope>
</reference>
<proteinExistence type="predicted"/>
<gene>
    <name evidence="2" type="ORF">LCGC14_0300090</name>
</gene>